<dbReference type="SUPFAM" id="SSF49879">
    <property type="entry name" value="SMAD/FHA domain"/>
    <property type="match status" value="1"/>
</dbReference>
<feature type="region of interest" description="Disordered" evidence="1">
    <location>
        <begin position="218"/>
        <end position="238"/>
    </location>
</feature>
<accession>A0A9P6KZC1</accession>
<reference evidence="3 4" key="1">
    <citation type="journal article" date="2020" name="Genome Biol. Evol.">
        <title>Comparative genomics of strictly vertically transmitted, feminizing microsporidia endosymbionts of amphipod crustaceans.</title>
        <authorList>
            <person name="Cormier A."/>
            <person name="Chebbi M.A."/>
            <person name="Giraud I."/>
            <person name="Wattier R."/>
            <person name="Teixeira M."/>
            <person name="Gilbert C."/>
            <person name="Rigaud T."/>
            <person name="Cordaux R."/>
        </authorList>
    </citation>
    <scope>NUCLEOTIDE SEQUENCE [LARGE SCALE GENOMIC DNA]</scope>
    <source>
        <strain evidence="3 4">Ou3-Ou53</strain>
    </source>
</reference>
<dbReference type="OrthoDB" id="2196400at2759"/>
<protein>
    <recommendedName>
        <fullName evidence="2">FHA domain-containing protein</fullName>
    </recommendedName>
</protein>
<dbReference type="PROSITE" id="PS50006">
    <property type="entry name" value="FHA_DOMAIN"/>
    <property type="match status" value="1"/>
</dbReference>
<dbReference type="InterPro" id="IPR000253">
    <property type="entry name" value="FHA_dom"/>
</dbReference>
<evidence type="ECO:0000256" key="1">
    <source>
        <dbReference type="SAM" id="MobiDB-lite"/>
    </source>
</evidence>
<dbReference type="EMBL" id="SBJO01000094">
    <property type="protein sequence ID" value="KAF9763160.1"/>
    <property type="molecule type" value="Genomic_DNA"/>
</dbReference>
<organism evidence="3 4">
    <name type="scientific">Nosema granulosis</name>
    <dbReference type="NCBI Taxonomy" id="83296"/>
    <lineage>
        <taxon>Eukaryota</taxon>
        <taxon>Fungi</taxon>
        <taxon>Fungi incertae sedis</taxon>
        <taxon>Microsporidia</taxon>
        <taxon>Nosematidae</taxon>
        <taxon>Nosema</taxon>
    </lineage>
</organism>
<dbReference type="Gene3D" id="2.60.200.20">
    <property type="match status" value="1"/>
</dbReference>
<feature type="non-terminal residue" evidence="3">
    <location>
        <position position="368"/>
    </location>
</feature>
<proteinExistence type="predicted"/>
<comment type="caution">
    <text evidence="3">The sequence shown here is derived from an EMBL/GenBank/DDBJ whole genome shotgun (WGS) entry which is preliminary data.</text>
</comment>
<evidence type="ECO:0000259" key="2">
    <source>
        <dbReference type="PROSITE" id="PS50006"/>
    </source>
</evidence>
<dbReference type="InterPro" id="IPR008984">
    <property type="entry name" value="SMAD_FHA_dom_sf"/>
</dbReference>
<feature type="domain" description="FHA" evidence="2">
    <location>
        <begin position="29"/>
        <end position="88"/>
    </location>
</feature>
<name>A0A9P6KZC1_9MICR</name>
<sequence length="368" mass="41982">MFENVTLKLKIEEKEGAKDMNIYTSASEIIIGTGLDCNLRIHEPSIERYHLKINIPNKQVWVMGKDVYLNDNLLDVNAHHSFEYGDTIRIHRVFITLQPTEPNTETNGKYILKHIPDIMKENDVNVVSFDQEQIGTNVYVNNIGKVSDGQVDDKIVDDKIVDDKIVDDKIVDGNKETTIEREIISNQFIEGGILHQEITERIHIEEVEEIIICDKKEEETSIKEEEEETSIKEEEEETSIKDVPEIQQAVKILEDGNVEMALEDGDLTTVKEAINLKKEDLNTDIRDTIEAESTVSDTPIDPSISKRVVKDLGEVVLEKEILSDAEKIVDEKIVDEKKDEEAIEKNEKDSVETVSVEENKNQVENKVE</sequence>
<feature type="region of interest" description="Disordered" evidence="1">
    <location>
        <begin position="338"/>
        <end position="368"/>
    </location>
</feature>
<evidence type="ECO:0000313" key="3">
    <source>
        <dbReference type="EMBL" id="KAF9763160.1"/>
    </source>
</evidence>
<dbReference type="Proteomes" id="UP000740883">
    <property type="component" value="Unassembled WGS sequence"/>
</dbReference>
<dbReference type="AlphaFoldDB" id="A0A9P6KZC1"/>
<gene>
    <name evidence="3" type="ORF">NGRA_1455</name>
</gene>
<keyword evidence="4" id="KW-1185">Reference proteome</keyword>
<evidence type="ECO:0000313" key="4">
    <source>
        <dbReference type="Proteomes" id="UP000740883"/>
    </source>
</evidence>
<feature type="compositionally biased region" description="Acidic residues" evidence="1">
    <location>
        <begin position="224"/>
        <end position="237"/>
    </location>
</feature>